<comment type="caution">
    <text evidence="1">The sequence shown here is derived from an EMBL/GenBank/DDBJ whole genome shotgun (WGS) entry which is preliminary data.</text>
</comment>
<evidence type="ECO:0000313" key="2">
    <source>
        <dbReference type="Proteomes" id="UP001515480"/>
    </source>
</evidence>
<name>A0AB34JIB4_PRYPA</name>
<dbReference type="AlphaFoldDB" id="A0AB34JIB4"/>
<evidence type="ECO:0000313" key="1">
    <source>
        <dbReference type="EMBL" id="KAL1520645.1"/>
    </source>
</evidence>
<sequence>MGSPDQVLDLPQNRLLSPLRVDSPRPWTDLRNGILDKNIRISLSVAGSSARLAFRLVDVATKEVVSVSESAEELARGVGYGARPQPWGAFLEDCLWGLPAVVPTPPEAGRSTANVPSVRDLASLWELEQLSLDEVPLLSLVAFLAAAAEMPEPRQLANELTLNWDELTGSTKPLIDGAQLLDAVDDIFDSRVRAVARGM</sequence>
<proteinExistence type="predicted"/>
<dbReference type="Proteomes" id="UP001515480">
    <property type="component" value="Unassembled WGS sequence"/>
</dbReference>
<accession>A0AB34JIB4</accession>
<reference evidence="1 2" key="1">
    <citation type="journal article" date="2024" name="Science">
        <title>Giant polyketide synthase enzymes in the biosynthesis of giant marine polyether toxins.</title>
        <authorList>
            <person name="Fallon T.R."/>
            <person name="Shende V.V."/>
            <person name="Wierzbicki I.H."/>
            <person name="Pendleton A.L."/>
            <person name="Watervoot N.F."/>
            <person name="Auber R.P."/>
            <person name="Gonzalez D.J."/>
            <person name="Wisecaver J.H."/>
            <person name="Moore B.S."/>
        </authorList>
    </citation>
    <scope>NUCLEOTIDE SEQUENCE [LARGE SCALE GENOMIC DNA]</scope>
    <source>
        <strain evidence="1 2">12B1</strain>
    </source>
</reference>
<dbReference type="EMBL" id="JBGBPQ010000008">
    <property type="protein sequence ID" value="KAL1520645.1"/>
    <property type="molecule type" value="Genomic_DNA"/>
</dbReference>
<organism evidence="1 2">
    <name type="scientific">Prymnesium parvum</name>
    <name type="common">Toxic golden alga</name>
    <dbReference type="NCBI Taxonomy" id="97485"/>
    <lineage>
        <taxon>Eukaryota</taxon>
        <taxon>Haptista</taxon>
        <taxon>Haptophyta</taxon>
        <taxon>Prymnesiophyceae</taxon>
        <taxon>Prymnesiales</taxon>
        <taxon>Prymnesiaceae</taxon>
        <taxon>Prymnesium</taxon>
    </lineage>
</organism>
<evidence type="ECO:0008006" key="3">
    <source>
        <dbReference type="Google" id="ProtNLM"/>
    </source>
</evidence>
<gene>
    <name evidence="1" type="ORF">AB1Y20_022218</name>
</gene>
<keyword evidence="2" id="KW-1185">Reference proteome</keyword>
<protein>
    <recommendedName>
        <fullName evidence="3">Inositol-pentakisphosphate 2-kinase</fullName>
    </recommendedName>
</protein>